<proteinExistence type="predicted"/>
<dbReference type="GO" id="GO:0016491">
    <property type="term" value="F:oxidoreductase activity"/>
    <property type="evidence" value="ECO:0007669"/>
    <property type="project" value="InterPro"/>
</dbReference>
<dbReference type="InterPro" id="IPR036249">
    <property type="entry name" value="Thioredoxin-like_sf"/>
</dbReference>
<organism evidence="2">
    <name type="scientific">marine metagenome</name>
    <dbReference type="NCBI Taxonomy" id="408172"/>
    <lineage>
        <taxon>unclassified sequences</taxon>
        <taxon>metagenomes</taxon>
        <taxon>ecological metagenomes</taxon>
    </lineage>
</organism>
<evidence type="ECO:0000259" key="1">
    <source>
        <dbReference type="Pfam" id="PF01323"/>
    </source>
</evidence>
<evidence type="ECO:0000313" key="2">
    <source>
        <dbReference type="EMBL" id="SVD89818.1"/>
    </source>
</evidence>
<dbReference type="SUPFAM" id="SSF52833">
    <property type="entry name" value="Thioredoxin-like"/>
    <property type="match status" value="1"/>
</dbReference>
<name>A0A382Z502_9ZZZZ</name>
<feature type="domain" description="DSBA-like thioredoxin" evidence="1">
    <location>
        <begin position="73"/>
        <end position="141"/>
    </location>
</feature>
<feature type="non-terminal residue" evidence="2">
    <location>
        <position position="1"/>
    </location>
</feature>
<dbReference type="EMBL" id="UINC01180558">
    <property type="protein sequence ID" value="SVD89818.1"/>
    <property type="molecule type" value="Genomic_DNA"/>
</dbReference>
<gene>
    <name evidence="2" type="ORF">METZ01_LOCUS442672</name>
</gene>
<sequence length="172" mass="19717">VRQASLWLHDVKSELGDRLKINWRSFLLEQVNADKGKTWKAWEQDDSYVSRGIWALRGGVASRLLGEKDHDIFKETVMQLKHVERQDIRSRQSVIDIASDIGLDKRTFVKYIDETTTLESIVEDHKFAESLGVFGTPTIFNQEVGPIFLKMFSPPKDEAVTVFDHIIGISEN</sequence>
<dbReference type="InterPro" id="IPR001853">
    <property type="entry name" value="DSBA-like_thioredoxin_dom"/>
</dbReference>
<dbReference type="Pfam" id="PF01323">
    <property type="entry name" value="DSBA"/>
    <property type="match status" value="1"/>
</dbReference>
<reference evidence="2" key="1">
    <citation type="submission" date="2018-05" db="EMBL/GenBank/DDBJ databases">
        <authorList>
            <person name="Lanie J.A."/>
            <person name="Ng W.-L."/>
            <person name="Kazmierczak K.M."/>
            <person name="Andrzejewski T.M."/>
            <person name="Davidsen T.M."/>
            <person name="Wayne K.J."/>
            <person name="Tettelin H."/>
            <person name="Glass J.I."/>
            <person name="Rusch D."/>
            <person name="Podicherti R."/>
            <person name="Tsui H.-C.T."/>
            <person name="Winkler M.E."/>
        </authorList>
    </citation>
    <scope>NUCLEOTIDE SEQUENCE</scope>
</reference>
<dbReference type="Gene3D" id="3.40.30.10">
    <property type="entry name" value="Glutaredoxin"/>
    <property type="match status" value="1"/>
</dbReference>
<feature type="non-terminal residue" evidence="2">
    <location>
        <position position="172"/>
    </location>
</feature>
<protein>
    <recommendedName>
        <fullName evidence="1">DSBA-like thioredoxin domain-containing protein</fullName>
    </recommendedName>
</protein>
<dbReference type="AlphaFoldDB" id="A0A382Z502"/>
<accession>A0A382Z502</accession>